<sequence length="289" mass="31739">MARTTPHRIRCADGFELQSTLHSPEGPVRGVVLLHPATAMPASMYFAFAARLTDDGFAAVTYNYRGVHPSGVAKQTRAGFLTWTDQDVDAVTRWAAECHPGLPVLAVGHSFGGHAIGLSASSQHLTAAVMVAAQAGSLRFIRSRRERLLVAMYLKAIGPLCARFLGYMPYARLGLGEDVPAQAALEWSHWASLPRFYFDDPRVDAAARFQRLRIPVLAIGLEDDPWGPPEAIDLVCQHLTGCDVERRQLSPEDSAGQGICHLGFFREHHAATLWPTVMDWLRRHAPARG</sequence>
<gene>
    <name evidence="2" type="ORF">D7W81_20320</name>
</gene>
<dbReference type="InterPro" id="IPR029058">
    <property type="entry name" value="AB_hydrolase_fold"/>
</dbReference>
<organism evidence="2 3">
    <name type="scientific">Corallococcus aberystwythensis</name>
    <dbReference type="NCBI Taxonomy" id="2316722"/>
    <lineage>
        <taxon>Bacteria</taxon>
        <taxon>Pseudomonadati</taxon>
        <taxon>Myxococcota</taxon>
        <taxon>Myxococcia</taxon>
        <taxon>Myxococcales</taxon>
        <taxon>Cystobacterineae</taxon>
        <taxon>Myxococcaceae</taxon>
        <taxon>Corallococcus</taxon>
    </lineage>
</organism>
<dbReference type="InterPro" id="IPR022742">
    <property type="entry name" value="Hydrolase_4"/>
</dbReference>
<evidence type="ECO:0000259" key="1">
    <source>
        <dbReference type="Pfam" id="PF12146"/>
    </source>
</evidence>
<protein>
    <submittedName>
        <fullName evidence="2">Alpha/beta fold hydrolase</fullName>
    </submittedName>
</protein>
<dbReference type="SUPFAM" id="SSF53474">
    <property type="entry name" value="alpha/beta-Hydrolases"/>
    <property type="match status" value="1"/>
</dbReference>
<accession>A0A3A8Q5Q5</accession>
<dbReference type="AlphaFoldDB" id="A0A3A8Q5Q5"/>
<dbReference type="EMBL" id="RAWK01000118">
    <property type="protein sequence ID" value="RKH63448.1"/>
    <property type="molecule type" value="Genomic_DNA"/>
</dbReference>
<comment type="caution">
    <text evidence="2">The sequence shown here is derived from an EMBL/GenBank/DDBJ whole genome shotgun (WGS) entry which is preliminary data.</text>
</comment>
<reference evidence="3" key="1">
    <citation type="submission" date="2018-09" db="EMBL/GenBank/DDBJ databases">
        <authorList>
            <person name="Livingstone P.G."/>
            <person name="Whitworth D.E."/>
        </authorList>
    </citation>
    <scope>NUCLEOTIDE SEQUENCE [LARGE SCALE GENOMIC DNA]</scope>
    <source>
        <strain evidence="3">AB050A</strain>
    </source>
</reference>
<keyword evidence="3" id="KW-1185">Reference proteome</keyword>
<dbReference type="RefSeq" id="WP_120557040.1">
    <property type="nucleotide sequence ID" value="NZ_RAWK01000118.1"/>
</dbReference>
<evidence type="ECO:0000313" key="2">
    <source>
        <dbReference type="EMBL" id="RKH63448.1"/>
    </source>
</evidence>
<feature type="domain" description="Serine aminopeptidase S33" evidence="1">
    <location>
        <begin position="27"/>
        <end position="134"/>
    </location>
</feature>
<dbReference type="Proteomes" id="UP000267003">
    <property type="component" value="Unassembled WGS sequence"/>
</dbReference>
<dbReference type="PIRSF" id="PIRSF037442">
    <property type="entry name" value="UCP037442_abhydr"/>
    <property type="match status" value="1"/>
</dbReference>
<proteinExistence type="predicted"/>
<dbReference type="Gene3D" id="3.40.50.1820">
    <property type="entry name" value="alpha/beta hydrolase"/>
    <property type="match status" value="1"/>
</dbReference>
<dbReference type="GO" id="GO:0016787">
    <property type="term" value="F:hydrolase activity"/>
    <property type="evidence" value="ECO:0007669"/>
    <property type="project" value="UniProtKB-KW"/>
</dbReference>
<dbReference type="Pfam" id="PF12146">
    <property type="entry name" value="Hydrolase_4"/>
    <property type="match status" value="1"/>
</dbReference>
<name>A0A3A8Q5Q5_9BACT</name>
<dbReference type="OrthoDB" id="9785076at2"/>
<dbReference type="InterPro" id="IPR017208">
    <property type="entry name" value="UCP037442_abhydr"/>
</dbReference>
<keyword evidence="2" id="KW-0378">Hydrolase</keyword>
<evidence type="ECO:0000313" key="3">
    <source>
        <dbReference type="Proteomes" id="UP000267003"/>
    </source>
</evidence>